<dbReference type="STRING" id="1108812.AWC16_19975"/>
<dbReference type="InterPro" id="IPR025669">
    <property type="entry name" value="AAA_dom"/>
</dbReference>
<gene>
    <name evidence="2" type="ORF">AWC16_19975</name>
</gene>
<dbReference type="OrthoDB" id="128708at2"/>
<dbReference type="EMBL" id="LQPG01000039">
    <property type="protein sequence ID" value="ORW08019.1"/>
    <property type="molecule type" value="Genomic_DNA"/>
</dbReference>
<name>A0A1X1YAC1_9MYCO</name>
<dbReference type="SUPFAM" id="SSF52540">
    <property type="entry name" value="P-loop containing nucleoside triphosphate hydrolases"/>
    <property type="match status" value="1"/>
</dbReference>
<evidence type="ECO:0000313" key="3">
    <source>
        <dbReference type="Proteomes" id="UP000193866"/>
    </source>
</evidence>
<keyword evidence="3" id="KW-1185">Reference proteome</keyword>
<reference evidence="2 3" key="1">
    <citation type="submission" date="2016-01" db="EMBL/GenBank/DDBJ databases">
        <title>The new phylogeny of the genus Mycobacterium.</title>
        <authorList>
            <person name="Tarcisio F."/>
            <person name="Conor M."/>
            <person name="Antonella G."/>
            <person name="Elisabetta G."/>
            <person name="Giulia F.S."/>
            <person name="Sara T."/>
            <person name="Anna F."/>
            <person name="Clotilde B."/>
            <person name="Roberto B."/>
            <person name="Veronica D.S."/>
            <person name="Fabio R."/>
            <person name="Monica P."/>
            <person name="Olivier J."/>
            <person name="Enrico T."/>
            <person name="Nicola S."/>
        </authorList>
    </citation>
    <scope>NUCLEOTIDE SEQUENCE [LARGE SCALE GENOMIC DNA]</scope>
    <source>
        <strain evidence="2 3">DSM 45394</strain>
    </source>
</reference>
<dbReference type="InterPro" id="IPR027417">
    <property type="entry name" value="P-loop_NTPase"/>
</dbReference>
<sequence length="306" mass="32928">MTESLLPPTILIGSQKGGVGKSSIVANVGISIARRGRRVLLVDADQQGDLSVENVGVPEDAWDKGRNLASALQYGAKLEPYRNARPNLDIVMGGASLALVSSQEDLTADAGIDVAENLRLALQDLCERERYDIVIVDSGHGNIMLLLALLQVCTYLVVPTREDMASIKGVQRLATSYARAKSRGSQISLLGVALFQVNPRATARNSVITKQISEMLDGSDVEPFTAAIRHAPGPALAERHRHMAAEELVAQADKDKSELLEALREGRSEDIPRLHAADPIAVANDYQNLTREILLRVQATLAANAS</sequence>
<feature type="domain" description="AAA" evidence="1">
    <location>
        <begin position="9"/>
        <end position="181"/>
    </location>
</feature>
<evidence type="ECO:0000313" key="2">
    <source>
        <dbReference type="EMBL" id="ORW08019.1"/>
    </source>
</evidence>
<dbReference type="Pfam" id="PF13614">
    <property type="entry name" value="AAA_31"/>
    <property type="match status" value="1"/>
</dbReference>
<dbReference type="PANTHER" id="PTHR13696">
    <property type="entry name" value="P-LOOP CONTAINING NUCLEOSIDE TRIPHOSPHATE HYDROLASE"/>
    <property type="match status" value="1"/>
</dbReference>
<dbReference type="CDD" id="cd02042">
    <property type="entry name" value="ParAB_family"/>
    <property type="match status" value="1"/>
</dbReference>
<dbReference type="PANTHER" id="PTHR13696:SF99">
    <property type="entry name" value="COBYRINIC ACID AC-DIAMIDE SYNTHASE"/>
    <property type="match status" value="1"/>
</dbReference>
<protein>
    <recommendedName>
        <fullName evidence="1">AAA domain-containing protein</fullName>
    </recommendedName>
</protein>
<dbReference type="RefSeq" id="WP_085266306.1">
    <property type="nucleotide sequence ID" value="NZ_LQPG01000039.1"/>
</dbReference>
<proteinExistence type="predicted"/>
<organism evidence="2 3">
    <name type="scientific">Mycolicibacter longobardus</name>
    <dbReference type="NCBI Taxonomy" id="1108812"/>
    <lineage>
        <taxon>Bacteria</taxon>
        <taxon>Bacillati</taxon>
        <taxon>Actinomycetota</taxon>
        <taxon>Actinomycetes</taxon>
        <taxon>Mycobacteriales</taxon>
        <taxon>Mycobacteriaceae</taxon>
        <taxon>Mycolicibacter</taxon>
    </lineage>
</organism>
<accession>A0A1X1YAC1</accession>
<dbReference type="Gene3D" id="3.40.50.300">
    <property type="entry name" value="P-loop containing nucleotide triphosphate hydrolases"/>
    <property type="match status" value="1"/>
</dbReference>
<dbReference type="InterPro" id="IPR050678">
    <property type="entry name" value="DNA_Partitioning_ATPase"/>
</dbReference>
<dbReference type="AlphaFoldDB" id="A0A1X1YAC1"/>
<evidence type="ECO:0000259" key="1">
    <source>
        <dbReference type="Pfam" id="PF13614"/>
    </source>
</evidence>
<comment type="caution">
    <text evidence="2">The sequence shown here is derived from an EMBL/GenBank/DDBJ whole genome shotgun (WGS) entry which is preliminary data.</text>
</comment>
<dbReference type="Proteomes" id="UP000193866">
    <property type="component" value="Unassembled WGS sequence"/>
</dbReference>